<evidence type="ECO:0000256" key="2">
    <source>
        <dbReference type="ARBA" id="ARBA00023015"/>
    </source>
</evidence>
<dbReference type="PROSITE" id="PS50931">
    <property type="entry name" value="HTH_LYSR"/>
    <property type="match status" value="1"/>
</dbReference>
<organism evidence="6 7">
    <name type="scientific">Pseudodesulfovibrio hydrargyri</name>
    <dbReference type="NCBI Taxonomy" id="2125990"/>
    <lineage>
        <taxon>Bacteria</taxon>
        <taxon>Pseudomonadati</taxon>
        <taxon>Thermodesulfobacteriota</taxon>
        <taxon>Desulfovibrionia</taxon>
        <taxon>Desulfovibrionales</taxon>
        <taxon>Desulfovibrionaceae</taxon>
    </lineage>
</organism>
<sequence>MLPDLNRLKVFHFIFTEKSVAGAARKLHVSPSAVSQALNKLEGEMDVVLFTRSPSALVPTYAGEQLARMIGPFLRDLDTGVARLQQARQVPSGMLRIGSPIEFGNAYLPAIMAGFRESYPEVTFTLKLADTAELLSMVRNGVVDFGLVDDFFLRDRLEGGMGPCAAEPLIDEEVVLACSREYYEKAIAGDHSFAHLAGREFVAYRESSLTLAGWFLHHFGKPCAGLNRVLFADSHQAIISGIRAHLGLGVIASHLVRKELAAGSIVPIRTGAREIVNTISLAQLLDKIPNLTERTFLGYLRNDVFGPDGLLDFSGAA</sequence>
<evidence type="ECO:0000256" key="1">
    <source>
        <dbReference type="ARBA" id="ARBA00009437"/>
    </source>
</evidence>
<feature type="domain" description="HTH lysR-type" evidence="5">
    <location>
        <begin position="3"/>
        <end position="60"/>
    </location>
</feature>
<reference evidence="6 7" key="1">
    <citation type="submission" date="2015-09" db="EMBL/GenBank/DDBJ databases">
        <title>Genome of Desulfovibrio dechloracetivorans BerOc1, a mercury methylating strain isolated from highly hydrocarbons and metals contaminated coastal sediments.</title>
        <authorList>
            <person name="Goni Urriza M."/>
            <person name="Gassie C."/>
            <person name="Bouchez O."/>
            <person name="Klopp C."/>
            <person name="Ranchou-Peyruse A."/>
            <person name="Remy G."/>
        </authorList>
    </citation>
    <scope>NUCLEOTIDE SEQUENCE [LARGE SCALE GENOMIC DNA]</scope>
    <source>
        <strain evidence="6 7">BerOc1</strain>
    </source>
</reference>
<keyword evidence="3" id="KW-0238">DNA-binding</keyword>
<keyword evidence="2" id="KW-0805">Transcription regulation</keyword>
<dbReference type="EMBL" id="LKAQ01000004">
    <property type="protein sequence ID" value="OIQ51063.1"/>
    <property type="molecule type" value="Genomic_DNA"/>
</dbReference>
<dbReference type="SUPFAM" id="SSF53850">
    <property type="entry name" value="Periplasmic binding protein-like II"/>
    <property type="match status" value="1"/>
</dbReference>
<dbReference type="Pfam" id="PF00126">
    <property type="entry name" value="HTH_1"/>
    <property type="match status" value="1"/>
</dbReference>
<evidence type="ECO:0000313" key="7">
    <source>
        <dbReference type="Proteomes" id="UP000181901"/>
    </source>
</evidence>
<evidence type="ECO:0000313" key="6">
    <source>
        <dbReference type="EMBL" id="OIQ51063.1"/>
    </source>
</evidence>
<dbReference type="InterPro" id="IPR005119">
    <property type="entry name" value="LysR_subst-bd"/>
</dbReference>
<proteinExistence type="inferred from homology"/>
<dbReference type="Gene3D" id="3.40.190.10">
    <property type="entry name" value="Periplasmic binding protein-like II"/>
    <property type="match status" value="2"/>
</dbReference>
<dbReference type="InterPro" id="IPR000847">
    <property type="entry name" value="LysR_HTH_N"/>
</dbReference>
<dbReference type="AlphaFoldDB" id="A0A1J5NCV4"/>
<evidence type="ECO:0000256" key="4">
    <source>
        <dbReference type="ARBA" id="ARBA00023163"/>
    </source>
</evidence>
<protein>
    <submittedName>
        <fullName evidence="6">HTH-type transcriptional regulator CysL</fullName>
    </submittedName>
</protein>
<evidence type="ECO:0000259" key="5">
    <source>
        <dbReference type="PROSITE" id="PS50931"/>
    </source>
</evidence>
<dbReference type="OrthoDB" id="9785745at2"/>
<keyword evidence="4" id="KW-0804">Transcription</keyword>
<dbReference type="PANTHER" id="PTHR30126">
    <property type="entry name" value="HTH-TYPE TRANSCRIPTIONAL REGULATOR"/>
    <property type="match status" value="1"/>
</dbReference>
<dbReference type="PANTHER" id="PTHR30126:SF40">
    <property type="entry name" value="HTH-TYPE TRANSCRIPTIONAL REGULATOR GLTR"/>
    <property type="match status" value="1"/>
</dbReference>
<dbReference type="SUPFAM" id="SSF46785">
    <property type="entry name" value="Winged helix' DNA-binding domain"/>
    <property type="match status" value="1"/>
</dbReference>
<dbReference type="Pfam" id="PF03466">
    <property type="entry name" value="LysR_substrate"/>
    <property type="match status" value="1"/>
</dbReference>
<name>A0A1J5NCV4_9BACT</name>
<keyword evidence="7" id="KW-1185">Reference proteome</keyword>
<dbReference type="Proteomes" id="UP000181901">
    <property type="component" value="Unassembled WGS sequence"/>
</dbReference>
<comment type="caution">
    <text evidence="6">The sequence shown here is derived from an EMBL/GenBank/DDBJ whole genome shotgun (WGS) entry which is preliminary data.</text>
</comment>
<dbReference type="GO" id="GO:0000976">
    <property type="term" value="F:transcription cis-regulatory region binding"/>
    <property type="evidence" value="ECO:0007669"/>
    <property type="project" value="TreeGrafter"/>
</dbReference>
<dbReference type="RefSeq" id="WP_071546449.1">
    <property type="nucleotide sequence ID" value="NZ_LKAQ01000004.1"/>
</dbReference>
<comment type="similarity">
    <text evidence="1">Belongs to the LysR transcriptional regulatory family.</text>
</comment>
<dbReference type="InterPro" id="IPR036390">
    <property type="entry name" value="WH_DNA-bd_sf"/>
</dbReference>
<gene>
    <name evidence="6" type="primary">cysL_3</name>
    <name evidence="6" type="ORF">BerOc1_03008</name>
</gene>
<evidence type="ECO:0000256" key="3">
    <source>
        <dbReference type="ARBA" id="ARBA00023125"/>
    </source>
</evidence>
<accession>A0A1J5NCV4</accession>
<dbReference type="InterPro" id="IPR036388">
    <property type="entry name" value="WH-like_DNA-bd_sf"/>
</dbReference>
<dbReference type="Gene3D" id="1.10.10.10">
    <property type="entry name" value="Winged helix-like DNA-binding domain superfamily/Winged helix DNA-binding domain"/>
    <property type="match status" value="1"/>
</dbReference>
<dbReference type="GO" id="GO:0003700">
    <property type="term" value="F:DNA-binding transcription factor activity"/>
    <property type="evidence" value="ECO:0007669"/>
    <property type="project" value="InterPro"/>
</dbReference>